<gene>
    <name evidence="1" type="ordered locus">BAD_1281</name>
</gene>
<organism evidence="1 2">
    <name type="scientific">Bifidobacterium adolescentis (strain ATCC 15703 / DSM 20083 / NCTC 11814 / E194a)</name>
    <dbReference type="NCBI Taxonomy" id="367928"/>
    <lineage>
        <taxon>Bacteria</taxon>
        <taxon>Bacillati</taxon>
        <taxon>Actinomycetota</taxon>
        <taxon>Actinomycetes</taxon>
        <taxon>Bifidobacteriales</taxon>
        <taxon>Bifidobacteriaceae</taxon>
        <taxon>Bifidobacterium</taxon>
    </lineage>
</organism>
<evidence type="ECO:0000313" key="1">
    <source>
        <dbReference type="EMBL" id="BAF40062.1"/>
    </source>
</evidence>
<dbReference type="Proteomes" id="UP000008702">
    <property type="component" value="Chromosome"/>
</dbReference>
<accession>A1A2X9</accession>
<dbReference type="HOGENOM" id="CLU_027411_1_0_11"/>
<dbReference type="RefSeq" id="WP_011743603.1">
    <property type="nucleotide sequence ID" value="NC_008618.1"/>
</dbReference>
<sequence>MNLYTLIDGRHYTDEETWNLLDRVRKVQPSLVSSKERWISISFVGIVAFADCVIFCFPKKLFASPSNISDEDTEQLISLVTKSLIRFRDDYPHSPEDAGFLYSADRRTSTPLLTAMELIQDYEVNGPIRRFLTQYSQNQSGRIAWNRTIQRSDPIFTESSVFYPLPVIARRIDDDDSPLTILHKACVQDCYKRWGWLIDPERYHVNFRQHERGWLPCTQETALTFLSREKWTVFSDREMHVIDLLMQYISSTIRNDSKNDVSFFGTKTYWRVWEATCKHIFHDDQYIYDNLLPQPRWKLPNLKPDTSQRPDVLFVTNDTLYILDAKYYDYRHNMPGGPDIIKQYYYEDTLRSVLCKRKGNDKYSRIKGTTNAFIFPEAPKNEDTVKFHFIADAYIERLPDWRAIPAFALDIKKALSLYVNNTSTNQIAQFWCDLLSEKGSYSFSRELISPISTTKIAKIEESVNLNTGEETR</sequence>
<proteinExistence type="predicted"/>
<dbReference type="Pfam" id="PF09563">
    <property type="entry name" value="RE_LlaJI"/>
    <property type="match status" value="1"/>
</dbReference>
<dbReference type="AlphaFoldDB" id="A1A2X9"/>
<evidence type="ECO:0000313" key="2">
    <source>
        <dbReference type="Proteomes" id="UP000008702"/>
    </source>
</evidence>
<dbReference type="EMBL" id="AP009256">
    <property type="protein sequence ID" value="BAF40062.1"/>
    <property type="molecule type" value="Genomic_DNA"/>
</dbReference>
<dbReference type="InterPro" id="IPR018579">
    <property type="entry name" value="Restrct_endonuc_II_LlaJI"/>
</dbReference>
<dbReference type="GeneID" id="4557290"/>
<keyword evidence="2" id="KW-1185">Reference proteome</keyword>
<protein>
    <submittedName>
        <fullName evidence="1">Type II restriction-modification systemrestriction subunit</fullName>
    </submittedName>
</protein>
<dbReference type="STRING" id="367928.BAD_1281"/>
<dbReference type="KEGG" id="bad:BAD_1281"/>
<dbReference type="REBASE" id="14011">
    <property type="entry name" value="BadAORF1281P"/>
</dbReference>
<reference evidence="1 2" key="1">
    <citation type="submission" date="2006-12" db="EMBL/GenBank/DDBJ databases">
        <title>Bifidobacterium adolescentis complete genome sequence.</title>
        <authorList>
            <person name="Suzuki T."/>
            <person name="Tsuda Y."/>
            <person name="Kanou N."/>
            <person name="Inoue T."/>
            <person name="Kumazaki K."/>
            <person name="Nagano S."/>
            <person name="Hirai S."/>
            <person name="Tanaka K."/>
            <person name="Watanabe K."/>
        </authorList>
    </citation>
    <scope>NUCLEOTIDE SEQUENCE [LARGE SCALE GENOMIC DNA]</scope>
    <source>
        <strain evidence="2">ATCC 15703 / DSM 20083 / NCTC 11814 / E194a</strain>
    </source>
</reference>
<name>A1A2X9_BIFAA</name>